<dbReference type="EMBL" id="BMAT01011385">
    <property type="protein sequence ID" value="GFR71738.1"/>
    <property type="molecule type" value="Genomic_DNA"/>
</dbReference>
<dbReference type="Proteomes" id="UP000762676">
    <property type="component" value="Unassembled WGS sequence"/>
</dbReference>
<protein>
    <submittedName>
        <fullName evidence="1">Reverse transcriptase</fullName>
    </submittedName>
</protein>
<proteinExistence type="predicted"/>
<keyword evidence="1" id="KW-0548">Nucleotidyltransferase</keyword>
<sequence length="117" mass="13822">MLTIATQRTMRLRRPSVDLEIYYPCIRGEKFASDRGKKIQRTKMECVNTLFQTWRNFLADMTPENQGQVGNNCNSCEEIQAEDKDDQLRQRIIAKCHRLNFAATNAEQWEHLDRKRS</sequence>
<comment type="caution">
    <text evidence="1">The sequence shown here is derived from an EMBL/GenBank/DDBJ whole genome shotgun (WGS) entry which is preliminary data.</text>
</comment>
<name>A0AAV4FEA1_9GAST</name>
<organism evidence="1 2">
    <name type="scientific">Elysia marginata</name>
    <dbReference type="NCBI Taxonomy" id="1093978"/>
    <lineage>
        <taxon>Eukaryota</taxon>
        <taxon>Metazoa</taxon>
        <taxon>Spiralia</taxon>
        <taxon>Lophotrochozoa</taxon>
        <taxon>Mollusca</taxon>
        <taxon>Gastropoda</taxon>
        <taxon>Heterobranchia</taxon>
        <taxon>Euthyneura</taxon>
        <taxon>Panpulmonata</taxon>
        <taxon>Sacoglossa</taxon>
        <taxon>Placobranchoidea</taxon>
        <taxon>Plakobranchidae</taxon>
        <taxon>Elysia</taxon>
    </lineage>
</organism>
<gene>
    <name evidence="1" type="ORF">ElyMa_005687200</name>
</gene>
<evidence type="ECO:0000313" key="1">
    <source>
        <dbReference type="EMBL" id="GFR71738.1"/>
    </source>
</evidence>
<accession>A0AAV4FEA1</accession>
<keyword evidence="2" id="KW-1185">Reference proteome</keyword>
<dbReference type="GO" id="GO:0003964">
    <property type="term" value="F:RNA-directed DNA polymerase activity"/>
    <property type="evidence" value="ECO:0007669"/>
    <property type="project" value="UniProtKB-KW"/>
</dbReference>
<keyword evidence="1" id="KW-0808">Transferase</keyword>
<keyword evidence="1" id="KW-0695">RNA-directed DNA polymerase</keyword>
<evidence type="ECO:0000313" key="2">
    <source>
        <dbReference type="Proteomes" id="UP000762676"/>
    </source>
</evidence>
<dbReference type="AlphaFoldDB" id="A0AAV4FEA1"/>
<reference evidence="1 2" key="1">
    <citation type="journal article" date="2021" name="Elife">
        <title>Chloroplast acquisition without the gene transfer in kleptoplastic sea slugs, Plakobranchus ocellatus.</title>
        <authorList>
            <person name="Maeda T."/>
            <person name="Takahashi S."/>
            <person name="Yoshida T."/>
            <person name="Shimamura S."/>
            <person name="Takaki Y."/>
            <person name="Nagai Y."/>
            <person name="Toyoda A."/>
            <person name="Suzuki Y."/>
            <person name="Arimoto A."/>
            <person name="Ishii H."/>
            <person name="Satoh N."/>
            <person name="Nishiyama T."/>
            <person name="Hasebe M."/>
            <person name="Maruyama T."/>
            <person name="Minagawa J."/>
            <person name="Obokata J."/>
            <person name="Shigenobu S."/>
        </authorList>
    </citation>
    <scope>NUCLEOTIDE SEQUENCE [LARGE SCALE GENOMIC DNA]</scope>
</reference>